<keyword evidence="3" id="KW-1185">Reference proteome</keyword>
<comment type="caution">
    <text evidence="2">The sequence shown here is derived from an EMBL/GenBank/DDBJ whole genome shotgun (WGS) entry which is preliminary data.</text>
</comment>
<protein>
    <recommendedName>
        <fullName evidence="4">SprT-like domain-containing protein</fullName>
    </recommendedName>
</protein>
<evidence type="ECO:0000313" key="2">
    <source>
        <dbReference type="EMBL" id="KAK2028904.1"/>
    </source>
</evidence>
<evidence type="ECO:0008006" key="4">
    <source>
        <dbReference type="Google" id="ProtNLM"/>
    </source>
</evidence>
<sequence length="307" mass="34621">MTCGNFLQCELRPHQIAARDAFVKCYLEALPRGAAWGELSAQRLRDFEVGRGSKRDKAEAAFLDESLRSMMKCLDEYFFFGTLTRPQEGQHHSVLVLRTGFGSLKADVADNRFGDTATYPAPWDTDLACAHIRIWSRLAYDDPQSRDGCRGTRRLPFSRNVATLVHEIVHAYLGVFVCKGEQCRRNIFNTLGVTGHASTFIKLYALVLGEVWKWHPELGNLTKQECVPGTSVVSYNVVFEAVERERWQADGRARDLLPLRGDSPRSLVRQTEELIEGMSMLSITYRRPGSMIPGQEGADESRDTDDV</sequence>
<dbReference type="EMBL" id="MU842871">
    <property type="protein sequence ID" value="KAK2028904.1"/>
    <property type="molecule type" value="Genomic_DNA"/>
</dbReference>
<reference evidence="2" key="1">
    <citation type="submission" date="2021-06" db="EMBL/GenBank/DDBJ databases">
        <title>Comparative genomics, transcriptomics and evolutionary studies reveal genomic signatures of adaptation to plant cell wall in hemibiotrophic fungi.</title>
        <authorList>
            <consortium name="DOE Joint Genome Institute"/>
            <person name="Baroncelli R."/>
            <person name="Diaz J.F."/>
            <person name="Benocci T."/>
            <person name="Peng M."/>
            <person name="Battaglia E."/>
            <person name="Haridas S."/>
            <person name="Andreopoulos W."/>
            <person name="Labutti K."/>
            <person name="Pangilinan J."/>
            <person name="Floch G.L."/>
            <person name="Makela M.R."/>
            <person name="Henrissat B."/>
            <person name="Grigoriev I.V."/>
            <person name="Crouch J.A."/>
            <person name="De Vries R.P."/>
            <person name="Sukno S.A."/>
            <person name="Thon M.R."/>
        </authorList>
    </citation>
    <scope>NUCLEOTIDE SEQUENCE</scope>
    <source>
        <strain evidence="2">MAFF235873</strain>
    </source>
</reference>
<evidence type="ECO:0000256" key="1">
    <source>
        <dbReference type="SAM" id="MobiDB-lite"/>
    </source>
</evidence>
<proteinExistence type="predicted"/>
<dbReference type="Proteomes" id="UP001232148">
    <property type="component" value="Unassembled WGS sequence"/>
</dbReference>
<gene>
    <name evidence="2" type="ORF">LX32DRAFT_639548</name>
</gene>
<feature type="region of interest" description="Disordered" evidence="1">
    <location>
        <begin position="288"/>
        <end position="307"/>
    </location>
</feature>
<evidence type="ECO:0000313" key="3">
    <source>
        <dbReference type="Proteomes" id="UP001232148"/>
    </source>
</evidence>
<accession>A0AAD9M179</accession>
<name>A0AAD9M179_9PEZI</name>
<organism evidence="2 3">
    <name type="scientific">Colletotrichum zoysiae</name>
    <dbReference type="NCBI Taxonomy" id="1216348"/>
    <lineage>
        <taxon>Eukaryota</taxon>
        <taxon>Fungi</taxon>
        <taxon>Dikarya</taxon>
        <taxon>Ascomycota</taxon>
        <taxon>Pezizomycotina</taxon>
        <taxon>Sordariomycetes</taxon>
        <taxon>Hypocreomycetidae</taxon>
        <taxon>Glomerellales</taxon>
        <taxon>Glomerellaceae</taxon>
        <taxon>Colletotrichum</taxon>
        <taxon>Colletotrichum graminicola species complex</taxon>
    </lineage>
</organism>
<dbReference type="AlphaFoldDB" id="A0AAD9M179"/>